<dbReference type="WBParaSite" id="SRDH1_66940.2">
    <property type="protein sequence ID" value="SRDH1_66940.2"/>
    <property type="gene ID" value="SRDH1_66940"/>
</dbReference>
<keyword evidence="1" id="KW-1185">Reference proteome</keyword>
<evidence type="ECO:0000313" key="2">
    <source>
        <dbReference type="WBParaSite" id="SRDH1_66940.1"/>
    </source>
</evidence>
<reference evidence="2 3" key="2">
    <citation type="submission" date="2023-11" db="UniProtKB">
        <authorList>
            <consortium name="WormBaseParasite"/>
        </authorList>
    </citation>
    <scope>IDENTIFICATION</scope>
</reference>
<sequence>MVLRRRMRMDSSRRVYRSNVRRIQTGQYRNPPPPNYASKYCDSIVHAAPKPESLPLPPDEWMPFCGSSSDLSGVTQHLRLLLRIQTA</sequence>
<dbReference type="WBParaSite" id="SRDH1_66940.1">
    <property type="protein sequence ID" value="SRDH1_66940.1"/>
    <property type="gene ID" value="SRDH1_66940"/>
</dbReference>
<accession>A0A183RCI0</accession>
<reference evidence="1" key="1">
    <citation type="submission" date="2022-06" db="EMBL/GenBank/DDBJ databases">
        <authorList>
            <person name="Berger JAMES D."/>
            <person name="Berger JAMES D."/>
        </authorList>
    </citation>
    <scope>NUCLEOTIDE SEQUENCE [LARGE SCALE GENOMIC DNA]</scope>
</reference>
<evidence type="ECO:0000313" key="1">
    <source>
        <dbReference type="Proteomes" id="UP000050792"/>
    </source>
</evidence>
<dbReference type="Proteomes" id="UP000050792">
    <property type="component" value="Unassembled WGS sequence"/>
</dbReference>
<name>A0A183RCI0_9TREM</name>
<proteinExistence type="predicted"/>
<organism evidence="1 3">
    <name type="scientific">Schistosoma rodhaini</name>
    <dbReference type="NCBI Taxonomy" id="6188"/>
    <lineage>
        <taxon>Eukaryota</taxon>
        <taxon>Metazoa</taxon>
        <taxon>Spiralia</taxon>
        <taxon>Lophotrochozoa</taxon>
        <taxon>Platyhelminthes</taxon>
        <taxon>Trematoda</taxon>
        <taxon>Digenea</taxon>
        <taxon>Strigeidida</taxon>
        <taxon>Schistosomatoidea</taxon>
        <taxon>Schistosomatidae</taxon>
        <taxon>Schistosoma</taxon>
    </lineage>
</organism>
<dbReference type="AlphaFoldDB" id="A0A183RCI0"/>
<evidence type="ECO:0000313" key="3">
    <source>
        <dbReference type="WBParaSite" id="SRDH1_66940.2"/>
    </source>
</evidence>
<protein>
    <submittedName>
        <fullName evidence="2 3">Uncharacterized protein</fullName>
    </submittedName>
</protein>